<evidence type="ECO:0000313" key="2">
    <source>
        <dbReference type="Proteomes" id="UP001147747"/>
    </source>
</evidence>
<dbReference type="OrthoDB" id="5421702at2759"/>
<dbReference type="RefSeq" id="XP_056489891.1">
    <property type="nucleotide sequence ID" value="XM_056630589.1"/>
</dbReference>
<sequence>MDSSGFDVKYHDGEKLESEGGICSSEVERPSTTPPYSFANKGRLNGYTCIPYSELEPLDQMIYDIEFERLSQQATISEVDEDDEEGEFLRRLGFPDSDMEPLDEAILDLETDHIFHLAMSKAEEDAVSAEFYRRQWLTKEDSNIHHYNWFGTAVYGPSSTPPEISLAIIMSKPKVTNPDLNLSIHTVLHQAYLYLDPVLIDFDTPESSALINQLQRRYNLDDTMKGHVVKYYTPHGLWMSQQVPANDRTEIDDGNVTNYIMNYGVGNGFISQSYITSWKQFKVNYNKVKTTEGELKRALRNKTGLPRLSPLRQVMTAEPEDAPSLSSDNVSMIVNRHSEPSSSENVSIIFNRHSWPSRTAHRRWVIRNDRLARGDIDWLEAADPNSYYSLPFPEPVRHGLGVKGTLRKASKSALSYLICGAR</sequence>
<gene>
    <name evidence="1" type="ORF">N7509_005952</name>
</gene>
<reference evidence="1" key="1">
    <citation type="submission" date="2022-12" db="EMBL/GenBank/DDBJ databases">
        <authorList>
            <person name="Petersen C."/>
        </authorList>
    </citation>
    <scope>NUCLEOTIDE SEQUENCE</scope>
    <source>
        <strain evidence="1">IBT 29677</strain>
    </source>
</reference>
<dbReference type="GeneID" id="81369569"/>
<dbReference type="AlphaFoldDB" id="A0A9W9W371"/>
<keyword evidence="2" id="KW-1185">Reference proteome</keyword>
<comment type="caution">
    <text evidence="1">The sequence shown here is derived from an EMBL/GenBank/DDBJ whole genome shotgun (WGS) entry which is preliminary data.</text>
</comment>
<dbReference type="EMBL" id="JAPZBU010000006">
    <property type="protein sequence ID" value="KAJ5397839.1"/>
    <property type="molecule type" value="Genomic_DNA"/>
</dbReference>
<reference evidence="1" key="2">
    <citation type="journal article" date="2023" name="IMA Fungus">
        <title>Comparative genomic study of the Penicillium genus elucidates a diverse pangenome and 15 lateral gene transfer events.</title>
        <authorList>
            <person name="Petersen C."/>
            <person name="Sorensen T."/>
            <person name="Nielsen M.R."/>
            <person name="Sondergaard T.E."/>
            <person name="Sorensen J.L."/>
            <person name="Fitzpatrick D.A."/>
            <person name="Frisvad J.C."/>
            <person name="Nielsen K.L."/>
        </authorList>
    </citation>
    <scope>NUCLEOTIDE SEQUENCE</scope>
    <source>
        <strain evidence="1">IBT 29677</strain>
    </source>
</reference>
<proteinExistence type="predicted"/>
<organism evidence="1 2">
    <name type="scientific">Penicillium cosmopolitanum</name>
    <dbReference type="NCBI Taxonomy" id="1131564"/>
    <lineage>
        <taxon>Eukaryota</taxon>
        <taxon>Fungi</taxon>
        <taxon>Dikarya</taxon>
        <taxon>Ascomycota</taxon>
        <taxon>Pezizomycotina</taxon>
        <taxon>Eurotiomycetes</taxon>
        <taxon>Eurotiomycetidae</taxon>
        <taxon>Eurotiales</taxon>
        <taxon>Aspergillaceae</taxon>
        <taxon>Penicillium</taxon>
    </lineage>
</organism>
<protein>
    <submittedName>
        <fullName evidence="1">Uncharacterized protein</fullName>
    </submittedName>
</protein>
<accession>A0A9W9W371</accession>
<name>A0A9W9W371_9EURO</name>
<evidence type="ECO:0000313" key="1">
    <source>
        <dbReference type="EMBL" id="KAJ5397839.1"/>
    </source>
</evidence>
<dbReference type="Proteomes" id="UP001147747">
    <property type="component" value="Unassembled WGS sequence"/>
</dbReference>